<dbReference type="Proteomes" id="UP001332192">
    <property type="component" value="Chromosome"/>
</dbReference>
<organism evidence="6 7">
    <name type="scientific">Carboxydichorda subterranea</name>
    <dbReference type="NCBI Taxonomy" id="3109565"/>
    <lineage>
        <taxon>Bacteria</taxon>
        <taxon>Bacillati</taxon>
        <taxon>Bacillota</taxon>
        <taxon>Limnochordia</taxon>
        <taxon>Limnochordales</taxon>
        <taxon>Geochordaceae</taxon>
        <taxon>Carboxydichorda</taxon>
    </lineage>
</organism>
<sequence length="399" mass="41502">MTVEPSRAPAPLPVQASSPAALAAYLSSHLDDMVEEMRRLVEIETPSGDEQGIATAAALLAGRWRPLGCRVDEYPAPGVGVHLAVHIPGRGEDGAQGDGRYVLVLGHVDTVHPRGTLAATPFRVQGDRAWGPGTYDMKGALVMMAWAVQALRAVGSGPRRPVTLLLTADEEVGSHTSRPLIDRFAAGATCALVLEPAAPGGAVKTARKGVAQYRLSVTGRSAHAGNDFSRGINANVALARLVLAAASLSDPERGTTVNVGVIGGGTRPNVVPERAWADIDVRFTTRAEAERIDRALRALTADGGTVFEVSGGVNRWPLERTASAGLYEHARALAASLGLELPEAQVGGASDGNLTAELGLPTLDGLGPEGDGAHSSQEHVYLPSLPVRTALLALILETL</sequence>
<dbReference type="Pfam" id="PF01546">
    <property type="entry name" value="Peptidase_M20"/>
    <property type="match status" value="1"/>
</dbReference>
<evidence type="ECO:0000256" key="3">
    <source>
        <dbReference type="ARBA" id="ARBA00022801"/>
    </source>
</evidence>
<keyword evidence="2" id="KW-0479">Metal-binding</keyword>
<evidence type="ECO:0000259" key="5">
    <source>
        <dbReference type="Pfam" id="PF07687"/>
    </source>
</evidence>
<proteinExistence type="predicted"/>
<dbReference type="PANTHER" id="PTHR43808:SF9">
    <property type="entry name" value="BLL0789 PROTEIN"/>
    <property type="match status" value="1"/>
</dbReference>
<dbReference type="InterPro" id="IPR011650">
    <property type="entry name" value="Peptidase_M20_dimer"/>
</dbReference>
<dbReference type="PANTHER" id="PTHR43808">
    <property type="entry name" value="ACETYLORNITHINE DEACETYLASE"/>
    <property type="match status" value="1"/>
</dbReference>
<evidence type="ECO:0000256" key="4">
    <source>
        <dbReference type="ARBA" id="ARBA00022833"/>
    </source>
</evidence>
<evidence type="ECO:0000256" key="2">
    <source>
        <dbReference type="ARBA" id="ARBA00022723"/>
    </source>
</evidence>
<dbReference type="InterPro" id="IPR017150">
    <property type="entry name" value="Pept_M20_glutamate_carboxypep"/>
</dbReference>
<evidence type="ECO:0000313" key="6">
    <source>
        <dbReference type="EMBL" id="WRP16565.1"/>
    </source>
</evidence>
<feature type="domain" description="Peptidase M20 dimerisation" evidence="5">
    <location>
        <begin position="205"/>
        <end position="299"/>
    </location>
</feature>
<dbReference type="RefSeq" id="WP_324715838.1">
    <property type="nucleotide sequence ID" value="NZ_CP141615.1"/>
</dbReference>
<dbReference type="EMBL" id="CP141615">
    <property type="protein sequence ID" value="WRP16565.1"/>
    <property type="molecule type" value="Genomic_DNA"/>
</dbReference>
<keyword evidence="4" id="KW-0862">Zinc</keyword>
<keyword evidence="3" id="KW-0378">Hydrolase</keyword>
<dbReference type="SUPFAM" id="SSF53187">
    <property type="entry name" value="Zn-dependent exopeptidases"/>
    <property type="match status" value="1"/>
</dbReference>
<dbReference type="InterPro" id="IPR050072">
    <property type="entry name" value="Peptidase_M20A"/>
</dbReference>
<name>A0ABZ1BVN1_9FIRM</name>
<evidence type="ECO:0000256" key="1">
    <source>
        <dbReference type="ARBA" id="ARBA00001947"/>
    </source>
</evidence>
<evidence type="ECO:0000313" key="7">
    <source>
        <dbReference type="Proteomes" id="UP001332192"/>
    </source>
</evidence>
<comment type="cofactor">
    <cofactor evidence="1">
        <name>Zn(2+)</name>
        <dbReference type="ChEBI" id="CHEBI:29105"/>
    </cofactor>
</comment>
<dbReference type="PIRSF" id="PIRSF037238">
    <property type="entry name" value="Carboxypeptidase_G2"/>
    <property type="match status" value="1"/>
</dbReference>
<dbReference type="Pfam" id="PF07687">
    <property type="entry name" value="M20_dimer"/>
    <property type="match status" value="1"/>
</dbReference>
<gene>
    <name evidence="6" type="ORF">U7230_10730</name>
</gene>
<keyword evidence="7" id="KW-1185">Reference proteome</keyword>
<dbReference type="Gene3D" id="3.30.70.360">
    <property type="match status" value="1"/>
</dbReference>
<dbReference type="Gene3D" id="3.40.630.10">
    <property type="entry name" value="Zn peptidases"/>
    <property type="match status" value="1"/>
</dbReference>
<dbReference type="SUPFAM" id="SSF55031">
    <property type="entry name" value="Bacterial exopeptidase dimerisation domain"/>
    <property type="match status" value="1"/>
</dbReference>
<dbReference type="InterPro" id="IPR036264">
    <property type="entry name" value="Bact_exopeptidase_dim_dom"/>
</dbReference>
<dbReference type="InterPro" id="IPR002933">
    <property type="entry name" value="Peptidase_M20"/>
</dbReference>
<reference evidence="6 7" key="1">
    <citation type="journal article" date="2024" name="Front. Microbiol.">
        <title>Novel thermophilic genera Geochorda gen. nov. and Carboxydochorda gen. nov. from the deep terrestrial subsurface reveal the ecophysiological diversity in the class Limnochordia.</title>
        <authorList>
            <person name="Karnachuk O.V."/>
            <person name="Lukina A.P."/>
            <person name="Avakyan M.R."/>
            <person name="Kadnikov V.V."/>
            <person name="Begmatov S."/>
            <person name="Beletsky A.V."/>
            <person name="Vlasova K.G."/>
            <person name="Novikov A.A."/>
            <person name="Shcherbakova V.A."/>
            <person name="Mardanov A.V."/>
            <person name="Ravin N.V."/>
        </authorList>
    </citation>
    <scope>NUCLEOTIDE SEQUENCE [LARGE SCALE GENOMIC DNA]</scope>
    <source>
        <strain evidence="6 7">L945</strain>
    </source>
</reference>
<dbReference type="InterPro" id="IPR001261">
    <property type="entry name" value="ArgE/DapE_CS"/>
</dbReference>
<dbReference type="CDD" id="cd03885">
    <property type="entry name" value="M20_CPDG2"/>
    <property type="match status" value="1"/>
</dbReference>
<dbReference type="PROSITE" id="PS00758">
    <property type="entry name" value="ARGE_DAPE_CPG2_1"/>
    <property type="match status" value="1"/>
</dbReference>
<protein>
    <submittedName>
        <fullName evidence="6">M20 family metallopeptidase</fullName>
    </submittedName>
</protein>
<accession>A0ABZ1BVN1</accession>